<dbReference type="PANTHER" id="PTHR12121">
    <property type="entry name" value="CARBON CATABOLITE REPRESSOR PROTEIN 4"/>
    <property type="match status" value="1"/>
</dbReference>
<dbReference type="EMBL" id="CAJPEX010000486">
    <property type="protein sequence ID" value="CAG0915964.1"/>
    <property type="molecule type" value="Genomic_DNA"/>
</dbReference>
<dbReference type="OrthoDB" id="10253982at2759"/>
<dbReference type="Proteomes" id="UP000678499">
    <property type="component" value="Unassembled WGS sequence"/>
</dbReference>
<dbReference type="SUPFAM" id="SSF56219">
    <property type="entry name" value="DNase I-like"/>
    <property type="match status" value="1"/>
</dbReference>
<evidence type="ECO:0008006" key="4">
    <source>
        <dbReference type="Google" id="ProtNLM"/>
    </source>
</evidence>
<dbReference type="PANTHER" id="PTHR12121:SF34">
    <property type="entry name" value="PROTEIN ANGEL"/>
    <property type="match status" value="1"/>
</dbReference>
<dbReference type="InterPro" id="IPR036691">
    <property type="entry name" value="Endo/exonu/phosph_ase_sf"/>
</dbReference>
<evidence type="ECO:0000313" key="2">
    <source>
        <dbReference type="EMBL" id="CAD7275812.1"/>
    </source>
</evidence>
<dbReference type="Gene3D" id="3.60.10.10">
    <property type="entry name" value="Endonuclease/exonuclease/phosphatase"/>
    <property type="match status" value="2"/>
</dbReference>
<dbReference type="EMBL" id="OA882523">
    <property type="protein sequence ID" value="CAD7275812.1"/>
    <property type="molecule type" value="Genomic_DNA"/>
</dbReference>
<gene>
    <name evidence="2" type="ORF">NMOB1V02_LOCUS3598</name>
</gene>
<protein>
    <recommendedName>
        <fullName evidence="4">Endonuclease/exonuclease/phosphatase domain-containing protein</fullName>
    </recommendedName>
</protein>
<feature type="compositionally biased region" description="Basic and acidic residues" evidence="1">
    <location>
        <begin position="125"/>
        <end position="143"/>
    </location>
</feature>
<organism evidence="2">
    <name type="scientific">Notodromas monacha</name>
    <dbReference type="NCBI Taxonomy" id="399045"/>
    <lineage>
        <taxon>Eukaryota</taxon>
        <taxon>Metazoa</taxon>
        <taxon>Ecdysozoa</taxon>
        <taxon>Arthropoda</taxon>
        <taxon>Crustacea</taxon>
        <taxon>Oligostraca</taxon>
        <taxon>Ostracoda</taxon>
        <taxon>Podocopa</taxon>
        <taxon>Podocopida</taxon>
        <taxon>Cypridocopina</taxon>
        <taxon>Cypridoidea</taxon>
        <taxon>Cyprididae</taxon>
        <taxon>Notodromas</taxon>
    </lineage>
</organism>
<evidence type="ECO:0000313" key="3">
    <source>
        <dbReference type="Proteomes" id="UP000678499"/>
    </source>
</evidence>
<proteinExistence type="predicted"/>
<feature type="region of interest" description="Disordered" evidence="1">
    <location>
        <begin position="123"/>
        <end position="143"/>
    </location>
</feature>
<dbReference type="GO" id="GO:0000175">
    <property type="term" value="F:3'-5'-RNA exonuclease activity"/>
    <property type="evidence" value="ECO:0007669"/>
    <property type="project" value="TreeGrafter"/>
</dbReference>
<keyword evidence="3" id="KW-1185">Reference proteome</keyword>
<evidence type="ECO:0000256" key="1">
    <source>
        <dbReference type="SAM" id="MobiDB-lite"/>
    </source>
</evidence>
<reference evidence="2" key="1">
    <citation type="submission" date="2020-11" db="EMBL/GenBank/DDBJ databases">
        <authorList>
            <person name="Tran Van P."/>
        </authorList>
    </citation>
    <scope>NUCLEOTIDE SEQUENCE</scope>
</reference>
<name>A0A7R9BI78_9CRUS</name>
<sequence>MFRLREFFNRTIYSSGMSLTLTPYPTTRIKAILKSLRLPVLRYLLRGYRSRTALCTSCYADSASSSELRLGHVLIRSFREGKSIFQERRYSKMSDTDDVEVIFDSKNKAKKCKEPLSPEVGVGSLEEREKSKDGAQSSEAEHQQGLHGSVLALNGVEYIDRIRLLANANPEEFWKIVDEKAMECSKRVYCERAWEEPEWKSHAICSAHERGRAFEFSVMTYNILAQHYVIEIPHLYRGCSSVALCWPARRRNLLREIVMNGCDDSFFIATTHLLYNPRRHDVRLAQMAILLAELDRLTFVGQDPSYGNKPRYKPVILCGDFNFGPVCPEYEFVTRGYFEFQSKFAGSLNTTDQWGQELRDEMLPLSVGITDTCQHVHVALERLRFKGINDHEIHDYFSSIGASVRFPPEKPRLAINERFWMNKCVPLEDQNMKWRDNMSEREHGEPCRVPKFVSDRDKSVRFPNLFRSGTLTHDLEFQSVYRHTMTDDDSTFHASTFQERWITVDHIFYTTPFHPKVGKRVENRLRLFSRQRMLQADHCELVGRIPTLGVPSDHYPLAARFLLYST</sequence>
<dbReference type="InterPro" id="IPR050410">
    <property type="entry name" value="CCR4/nocturin_mRNA_transcr"/>
</dbReference>
<dbReference type="AlphaFoldDB" id="A0A7R9BI78"/>
<accession>A0A7R9BI78</accession>